<dbReference type="GO" id="GO:0016853">
    <property type="term" value="F:isomerase activity"/>
    <property type="evidence" value="ECO:0007669"/>
    <property type="project" value="InterPro"/>
</dbReference>
<dbReference type="Proteomes" id="UP000050454">
    <property type="component" value="Unassembled WGS sequence"/>
</dbReference>
<dbReference type="OrthoDB" id="9795355at2"/>
<dbReference type="InterPro" id="IPR011013">
    <property type="entry name" value="Gal_mutarotase_sf_dom"/>
</dbReference>
<evidence type="ECO:0000256" key="2">
    <source>
        <dbReference type="ARBA" id="ARBA00011245"/>
    </source>
</evidence>
<comment type="subunit">
    <text evidence="2">Monomer.</text>
</comment>
<evidence type="ECO:0000313" key="4">
    <source>
        <dbReference type="EMBL" id="KPM48004.1"/>
    </source>
</evidence>
<keyword evidence="5" id="KW-1185">Reference proteome</keyword>
<dbReference type="InterPro" id="IPR037481">
    <property type="entry name" value="LacX"/>
</dbReference>
<dbReference type="PANTHER" id="PTHR11122:SF13">
    <property type="entry name" value="GLUCOSE-6-PHOSPHATE 1-EPIMERASE"/>
    <property type="match status" value="1"/>
</dbReference>
<dbReference type="InterPro" id="IPR008183">
    <property type="entry name" value="Aldose_1/G6P_1-epimerase"/>
</dbReference>
<dbReference type="SUPFAM" id="SSF74650">
    <property type="entry name" value="Galactose mutarotase-like"/>
    <property type="match status" value="1"/>
</dbReference>
<evidence type="ECO:0000313" key="5">
    <source>
        <dbReference type="Proteomes" id="UP000050454"/>
    </source>
</evidence>
<accession>A0A0N8H9Q2</accession>
<comment type="cofactor">
    <cofactor evidence="1">
        <name>Ca(2+)</name>
        <dbReference type="ChEBI" id="CHEBI:29108"/>
    </cofactor>
</comment>
<dbReference type="CDD" id="cd09024">
    <property type="entry name" value="Aldose_epim_lacX"/>
    <property type="match status" value="1"/>
</dbReference>
<dbReference type="GO" id="GO:0005975">
    <property type="term" value="P:carbohydrate metabolic process"/>
    <property type="evidence" value="ECO:0007669"/>
    <property type="project" value="InterPro"/>
</dbReference>
<dbReference type="GO" id="GO:0030246">
    <property type="term" value="F:carbohydrate binding"/>
    <property type="evidence" value="ECO:0007669"/>
    <property type="project" value="InterPro"/>
</dbReference>
<dbReference type="STRING" id="1605367.AFM12_12395"/>
<evidence type="ECO:0000256" key="3">
    <source>
        <dbReference type="ARBA" id="ARBA00022837"/>
    </source>
</evidence>
<reference evidence="4 5" key="1">
    <citation type="submission" date="2015-07" db="EMBL/GenBank/DDBJ databases">
        <title>The draft genome sequence of Leadbetterella sp. JN14-9.</title>
        <authorList>
            <person name="Liu Y."/>
            <person name="Du J."/>
            <person name="Shao Z."/>
        </authorList>
    </citation>
    <scope>NUCLEOTIDE SEQUENCE [LARGE SCALE GENOMIC DNA]</scope>
    <source>
        <strain evidence="4 5">JN14-9</strain>
    </source>
</reference>
<dbReference type="AlphaFoldDB" id="A0A0N8H9Q2"/>
<name>A0A0N8H9Q2_9BACT</name>
<dbReference type="PANTHER" id="PTHR11122">
    <property type="entry name" value="APOSPORY-ASSOCIATED PROTEIN C-RELATED"/>
    <property type="match status" value="1"/>
</dbReference>
<sequence length="289" mass="33020">MVCLQNDFIKVWIKPKGAELKSLVNKKTGVEYLWDANPRYWGKSSPVLFPIVGALKDNMYTFDGQTYDLPRHGFARDMMFTVESKSETQAIFLLKSDVETKKVYPFEFEFRLIYAVEKNKLTTTYEVKNVGAGEMYFSVGGHPAFAVPLQPEHLYTDYYLEFNFDSDPKKWLLNEAGLLNGEQQAVFLDHGKLPLTKELFKDDALVFKGLGSDQIAIRNQKNETALLFNFKDFPFFGIWAAKDAPFVCLEPWCGVADDVDHDQDLKNKEGINKLGVGESFERAWSVEVS</sequence>
<gene>
    <name evidence="4" type="ORF">AFM12_12395</name>
</gene>
<proteinExistence type="predicted"/>
<dbReference type="RefSeq" id="WP_055148659.1">
    <property type="nucleotide sequence ID" value="NZ_JXSZ01000009.1"/>
</dbReference>
<dbReference type="EMBL" id="LGTQ01000009">
    <property type="protein sequence ID" value="KPM48004.1"/>
    <property type="molecule type" value="Genomic_DNA"/>
</dbReference>
<dbReference type="Gene3D" id="2.70.98.10">
    <property type="match status" value="1"/>
</dbReference>
<protein>
    <submittedName>
        <fullName evidence="4">Aldose epimerase</fullName>
    </submittedName>
</protein>
<keyword evidence="3" id="KW-0106">Calcium</keyword>
<dbReference type="Pfam" id="PF01263">
    <property type="entry name" value="Aldose_epim"/>
    <property type="match status" value="1"/>
</dbReference>
<comment type="caution">
    <text evidence="4">The sequence shown here is derived from an EMBL/GenBank/DDBJ whole genome shotgun (WGS) entry which is preliminary data.</text>
</comment>
<organism evidence="4 5">
    <name type="scientific">Jiulongibacter sediminis</name>
    <dbReference type="NCBI Taxonomy" id="1605367"/>
    <lineage>
        <taxon>Bacteria</taxon>
        <taxon>Pseudomonadati</taxon>
        <taxon>Bacteroidota</taxon>
        <taxon>Cytophagia</taxon>
        <taxon>Cytophagales</taxon>
        <taxon>Leadbetterellaceae</taxon>
        <taxon>Jiulongibacter</taxon>
    </lineage>
</organism>
<dbReference type="InterPro" id="IPR014718">
    <property type="entry name" value="GH-type_carb-bd"/>
</dbReference>
<evidence type="ECO:0000256" key="1">
    <source>
        <dbReference type="ARBA" id="ARBA00001913"/>
    </source>
</evidence>